<proteinExistence type="predicted"/>
<dbReference type="AlphaFoldDB" id="A0A1X2J2E3"/>
<organism evidence="1 2">
    <name type="scientific">Absidia repens</name>
    <dbReference type="NCBI Taxonomy" id="90262"/>
    <lineage>
        <taxon>Eukaryota</taxon>
        <taxon>Fungi</taxon>
        <taxon>Fungi incertae sedis</taxon>
        <taxon>Mucoromycota</taxon>
        <taxon>Mucoromycotina</taxon>
        <taxon>Mucoromycetes</taxon>
        <taxon>Mucorales</taxon>
        <taxon>Cunninghamellaceae</taxon>
        <taxon>Absidia</taxon>
    </lineage>
</organism>
<dbReference type="Proteomes" id="UP000193560">
    <property type="component" value="Unassembled WGS sequence"/>
</dbReference>
<reference evidence="1 2" key="1">
    <citation type="submission" date="2016-07" db="EMBL/GenBank/DDBJ databases">
        <title>Pervasive Adenine N6-methylation of Active Genes in Fungi.</title>
        <authorList>
            <consortium name="DOE Joint Genome Institute"/>
            <person name="Mondo S.J."/>
            <person name="Dannebaum R.O."/>
            <person name="Kuo R.C."/>
            <person name="Labutti K."/>
            <person name="Haridas S."/>
            <person name="Kuo A."/>
            <person name="Salamov A."/>
            <person name="Ahrendt S.R."/>
            <person name="Lipzen A."/>
            <person name="Sullivan W."/>
            <person name="Andreopoulos W.B."/>
            <person name="Clum A."/>
            <person name="Lindquist E."/>
            <person name="Daum C."/>
            <person name="Ramamoorthy G.K."/>
            <person name="Gryganskyi A."/>
            <person name="Culley D."/>
            <person name="Magnuson J.K."/>
            <person name="James T.Y."/>
            <person name="O'Malley M.A."/>
            <person name="Stajich J.E."/>
            <person name="Spatafora J.W."/>
            <person name="Visel A."/>
            <person name="Grigoriev I.V."/>
        </authorList>
    </citation>
    <scope>NUCLEOTIDE SEQUENCE [LARGE SCALE GENOMIC DNA]</scope>
    <source>
        <strain evidence="1 2">NRRL 1336</strain>
    </source>
</reference>
<evidence type="ECO:0000313" key="1">
    <source>
        <dbReference type="EMBL" id="ORZ25968.1"/>
    </source>
</evidence>
<gene>
    <name evidence="1" type="ORF">BCR42DRAFT_401304</name>
</gene>
<dbReference type="EMBL" id="MCGE01000001">
    <property type="protein sequence ID" value="ORZ25968.1"/>
    <property type="molecule type" value="Genomic_DNA"/>
</dbReference>
<comment type="caution">
    <text evidence="1">The sequence shown here is derived from an EMBL/GenBank/DDBJ whole genome shotgun (WGS) entry which is preliminary data.</text>
</comment>
<keyword evidence="2" id="KW-1185">Reference proteome</keyword>
<sequence>MNLYLTVRKHKTKTLLYCILLLIVFGQQLNWKNNNSNSKLHFHHLYHYHYQLPYTQMA</sequence>
<protein>
    <submittedName>
        <fullName evidence="1">Uncharacterized protein</fullName>
    </submittedName>
</protein>
<evidence type="ECO:0000313" key="2">
    <source>
        <dbReference type="Proteomes" id="UP000193560"/>
    </source>
</evidence>
<name>A0A1X2J2E3_9FUNG</name>
<accession>A0A1X2J2E3</accession>